<feature type="compositionally biased region" description="Low complexity" evidence="1">
    <location>
        <begin position="282"/>
        <end position="304"/>
    </location>
</feature>
<evidence type="ECO:0000313" key="3">
    <source>
        <dbReference type="Proteomes" id="UP000816034"/>
    </source>
</evidence>
<feature type="compositionally biased region" description="Low complexity" evidence="1">
    <location>
        <begin position="180"/>
        <end position="196"/>
    </location>
</feature>
<evidence type="ECO:0000256" key="1">
    <source>
        <dbReference type="SAM" id="MobiDB-lite"/>
    </source>
</evidence>
<name>A0AA88KJ63_NAELO</name>
<feature type="compositionally biased region" description="Polar residues" evidence="1">
    <location>
        <begin position="469"/>
        <end position="494"/>
    </location>
</feature>
<reference evidence="2 3" key="1">
    <citation type="journal article" date="2018" name="BMC Genomics">
        <title>The genome of Naegleria lovaniensis, the basis for a comparative approach to unravel pathogenicity factors of the human pathogenic amoeba N. fowleri.</title>
        <authorList>
            <person name="Liechti N."/>
            <person name="Schurch N."/>
            <person name="Bruggmann R."/>
            <person name="Wittwer M."/>
        </authorList>
    </citation>
    <scope>NUCLEOTIDE SEQUENCE [LARGE SCALE GENOMIC DNA]</scope>
    <source>
        <strain evidence="2 3">ATCC 30569</strain>
    </source>
</reference>
<feature type="compositionally biased region" description="Basic residues" evidence="1">
    <location>
        <begin position="165"/>
        <end position="174"/>
    </location>
</feature>
<keyword evidence="3" id="KW-1185">Reference proteome</keyword>
<accession>A0AA88KJ63</accession>
<feature type="region of interest" description="Disordered" evidence="1">
    <location>
        <begin position="282"/>
        <end position="308"/>
    </location>
</feature>
<comment type="caution">
    <text evidence="2">The sequence shown here is derived from an EMBL/GenBank/DDBJ whole genome shotgun (WGS) entry which is preliminary data.</text>
</comment>
<feature type="compositionally biased region" description="Polar residues" evidence="1">
    <location>
        <begin position="569"/>
        <end position="591"/>
    </location>
</feature>
<dbReference type="Proteomes" id="UP000816034">
    <property type="component" value="Unassembled WGS sequence"/>
</dbReference>
<protein>
    <submittedName>
        <fullName evidence="2">Uncharacterized protein</fullName>
    </submittedName>
</protein>
<dbReference type="RefSeq" id="XP_044547148.1">
    <property type="nucleotide sequence ID" value="XM_044696319.1"/>
</dbReference>
<feature type="compositionally biased region" description="Low complexity" evidence="1">
    <location>
        <begin position="438"/>
        <end position="451"/>
    </location>
</feature>
<feature type="compositionally biased region" description="Polar residues" evidence="1">
    <location>
        <begin position="142"/>
        <end position="163"/>
    </location>
</feature>
<feature type="compositionally biased region" description="Polar residues" evidence="1">
    <location>
        <begin position="515"/>
        <end position="525"/>
    </location>
</feature>
<dbReference type="AlphaFoldDB" id="A0AA88KJ63"/>
<organism evidence="2 3">
    <name type="scientific">Naegleria lovaniensis</name>
    <name type="common">Amoeba</name>
    <dbReference type="NCBI Taxonomy" id="51637"/>
    <lineage>
        <taxon>Eukaryota</taxon>
        <taxon>Discoba</taxon>
        <taxon>Heterolobosea</taxon>
        <taxon>Tetramitia</taxon>
        <taxon>Eutetramitia</taxon>
        <taxon>Vahlkampfiidae</taxon>
        <taxon>Naegleria</taxon>
    </lineage>
</organism>
<proteinExistence type="predicted"/>
<feature type="compositionally biased region" description="Basic and acidic residues" evidence="1">
    <location>
        <begin position="619"/>
        <end position="629"/>
    </location>
</feature>
<evidence type="ECO:0000313" key="2">
    <source>
        <dbReference type="EMBL" id="KAG2381468.1"/>
    </source>
</evidence>
<feature type="compositionally biased region" description="Basic and acidic residues" evidence="1">
    <location>
        <begin position="496"/>
        <end position="509"/>
    </location>
</feature>
<feature type="region of interest" description="Disordered" evidence="1">
    <location>
        <begin position="438"/>
        <end position="552"/>
    </location>
</feature>
<gene>
    <name evidence="2" type="ORF">C9374_006457</name>
</gene>
<feature type="region of interest" description="Disordered" evidence="1">
    <location>
        <begin position="127"/>
        <end position="196"/>
    </location>
</feature>
<dbReference type="GeneID" id="68098911"/>
<dbReference type="EMBL" id="PYSW02000027">
    <property type="protein sequence ID" value="KAG2381468.1"/>
    <property type="molecule type" value="Genomic_DNA"/>
</dbReference>
<sequence>MTASTTNKTSSLSSNHNDRNTLMETMKQQTQVNGVVSSQSTVIVDEGETLFGNDHLQQQEQQQQPVNEFTFVETAQTFPTNINSIQFLQSNALTNQSLQLYWMMPMMVIQNSSSASSLESMTGAVVQDSPSLKRKLSELETSRSAPASFLPTTSEAHLTSQPPRSKMRRLRKPQKTITLPPISTSQPSSASSISKPTMSCNGLPPLVVSVAESTSQRLATPPPLFSSCSTPEKFSTLLDQCFSESDASQIRGQENDDIFLKEEELSASFAGCESTDCCHSSNTMTSSSSSSCSSFSPSSSTSEETTTDLFEMSTTVLGEEEYSMKDSACCDTAMTADLSLMMEGFTPTSSALLEDNFFSSLGCETSAASTIATTIQSQTTQTSTTFFTPAGVNGVGTIALFPIQTEVTSRHVGNGTETTVHQQAKNVIIPPPLFLGNNSNAANTRNSSANTEPAVVKKSLRRISRNKQKLNVPTEESTKSATHQEAPSTTTPSNAHECKQENTTTKDQKAPSPLPINTNGDVKSTTSKRYKSPASNSQKSKSRADSTTSSSSTVFTFCDGGYSIPSGKKASQNSSTCNNFASEKNNSNSSAGWKFHQFDRQKQPVRDSSGFTYHFYQPHSKEKIDHHEH</sequence>
<feature type="compositionally biased region" description="Basic residues" evidence="1">
    <location>
        <begin position="458"/>
        <end position="468"/>
    </location>
</feature>
<feature type="region of interest" description="Disordered" evidence="1">
    <location>
        <begin position="565"/>
        <end position="629"/>
    </location>
</feature>
<feature type="compositionally biased region" description="Basic and acidic residues" evidence="1">
    <location>
        <begin position="596"/>
        <end position="605"/>
    </location>
</feature>